<dbReference type="PROSITE" id="PS51704">
    <property type="entry name" value="GP_PDE"/>
    <property type="match status" value="1"/>
</dbReference>
<dbReference type="GO" id="GO:0008081">
    <property type="term" value="F:phosphoric diester hydrolase activity"/>
    <property type="evidence" value="ECO:0007669"/>
    <property type="project" value="InterPro"/>
</dbReference>
<dbReference type="SUPFAM" id="SSF51695">
    <property type="entry name" value="PLC-like phosphodiesterases"/>
    <property type="match status" value="1"/>
</dbReference>
<sequence length="235" mass="26074">MTLVIAHRGDPYRARENTLPSIRSALAAGADVVELDVRLTRDGVPVVLHDPTLKRLWGHDLAVARLTAEEVRELTGGGVPTLREALETTFPARTLIDLPEPSAQDARAVVAEVAAEGSARRVYWCGDPAAVRGVRRADPEAEISLTWKRAAPVRESLLRDVRPAWLNHRWSLLDERTVRRAREGGYQVCAWTADTTRAMRRLLELGVDAVHTNRPAVLRTEITRARERNRPPAAG</sequence>
<dbReference type="PANTHER" id="PTHR46211">
    <property type="entry name" value="GLYCEROPHOSPHORYL DIESTER PHOSPHODIESTERASE"/>
    <property type="match status" value="1"/>
</dbReference>
<organism evidence="2 3">
    <name type="scientific">Streptomyces aidingensis</name>
    <dbReference type="NCBI Taxonomy" id="910347"/>
    <lineage>
        <taxon>Bacteria</taxon>
        <taxon>Bacillati</taxon>
        <taxon>Actinomycetota</taxon>
        <taxon>Actinomycetes</taxon>
        <taxon>Kitasatosporales</taxon>
        <taxon>Streptomycetaceae</taxon>
        <taxon>Streptomyces</taxon>
    </lineage>
</organism>
<dbReference type="PROSITE" id="PS50007">
    <property type="entry name" value="PIPLC_X_DOMAIN"/>
    <property type="match status" value="1"/>
</dbReference>
<proteinExistence type="predicted"/>
<reference evidence="2 3" key="1">
    <citation type="submission" date="2016-10" db="EMBL/GenBank/DDBJ databases">
        <authorList>
            <person name="de Groot N.N."/>
        </authorList>
    </citation>
    <scope>NUCLEOTIDE SEQUENCE [LARGE SCALE GENOMIC DNA]</scope>
    <source>
        <strain evidence="2 3">CGMCC 4.5739</strain>
    </source>
</reference>
<dbReference type="RefSeq" id="WP_245834148.1">
    <property type="nucleotide sequence ID" value="NZ_FOLM01000008.1"/>
</dbReference>
<dbReference type="Gene3D" id="3.20.20.190">
    <property type="entry name" value="Phosphatidylinositol (PI) phosphodiesterase"/>
    <property type="match status" value="1"/>
</dbReference>
<evidence type="ECO:0000259" key="1">
    <source>
        <dbReference type="PROSITE" id="PS51704"/>
    </source>
</evidence>
<dbReference type="Pfam" id="PF03009">
    <property type="entry name" value="GDPD"/>
    <property type="match status" value="1"/>
</dbReference>
<evidence type="ECO:0000313" key="3">
    <source>
        <dbReference type="Proteomes" id="UP000199207"/>
    </source>
</evidence>
<dbReference type="GO" id="GO:0006629">
    <property type="term" value="P:lipid metabolic process"/>
    <property type="evidence" value="ECO:0007669"/>
    <property type="project" value="InterPro"/>
</dbReference>
<keyword evidence="3" id="KW-1185">Reference proteome</keyword>
<protein>
    <submittedName>
        <fullName evidence="2">Glycerophosphoryl diester phosphodiesterase</fullName>
    </submittedName>
</protein>
<dbReference type="PANTHER" id="PTHR46211:SF1">
    <property type="entry name" value="GLYCEROPHOSPHODIESTER PHOSPHODIESTERASE, CYTOPLASMIC"/>
    <property type="match status" value="1"/>
</dbReference>
<dbReference type="STRING" id="910347.SAMN05421773_108181"/>
<dbReference type="CDD" id="cd08556">
    <property type="entry name" value="GDPD"/>
    <property type="match status" value="1"/>
</dbReference>
<dbReference type="EMBL" id="FOLM01000008">
    <property type="protein sequence ID" value="SFD01421.1"/>
    <property type="molecule type" value="Genomic_DNA"/>
</dbReference>
<dbReference type="InterPro" id="IPR030395">
    <property type="entry name" value="GP_PDE_dom"/>
</dbReference>
<name>A0A1I1NUT0_9ACTN</name>
<dbReference type="AlphaFoldDB" id="A0A1I1NUT0"/>
<evidence type="ECO:0000313" key="2">
    <source>
        <dbReference type="EMBL" id="SFD01421.1"/>
    </source>
</evidence>
<dbReference type="InterPro" id="IPR017946">
    <property type="entry name" value="PLC-like_Pdiesterase_TIM-brl"/>
</dbReference>
<gene>
    <name evidence="2" type="ORF">SAMN05421773_108181</name>
</gene>
<dbReference type="Proteomes" id="UP000199207">
    <property type="component" value="Unassembled WGS sequence"/>
</dbReference>
<feature type="domain" description="GP-PDE" evidence="1">
    <location>
        <begin position="2"/>
        <end position="222"/>
    </location>
</feature>
<accession>A0A1I1NUT0</accession>